<feature type="region of interest" description="Disordered" evidence="1">
    <location>
        <begin position="135"/>
        <end position="168"/>
    </location>
</feature>
<feature type="domain" description="Potassium channel" evidence="2">
    <location>
        <begin position="37"/>
        <end position="97"/>
    </location>
</feature>
<dbReference type="Pfam" id="PF07885">
    <property type="entry name" value="Ion_trans_2"/>
    <property type="match status" value="1"/>
</dbReference>
<dbReference type="AlphaFoldDB" id="A0A6J4NIY1"/>
<dbReference type="Gene3D" id="1.10.287.70">
    <property type="match status" value="1"/>
</dbReference>
<evidence type="ECO:0000313" key="3">
    <source>
        <dbReference type="EMBL" id="CAA9385795.1"/>
    </source>
</evidence>
<dbReference type="SUPFAM" id="SSF81324">
    <property type="entry name" value="Voltage-gated potassium channels"/>
    <property type="match status" value="1"/>
</dbReference>
<evidence type="ECO:0000259" key="2">
    <source>
        <dbReference type="Pfam" id="PF07885"/>
    </source>
</evidence>
<proteinExistence type="predicted"/>
<feature type="non-terminal residue" evidence="3">
    <location>
        <position position="1"/>
    </location>
</feature>
<dbReference type="EMBL" id="CADCUQ010000219">
    <property type="protein sequence ID" value="CAA9385795.1"/>
    <property type="molecule type" value="Genomic_DNA"/>
</dbReference>
<feature type="compositionally biased region" description="Basic and acidic residues" evidence="1">
    <location>
        <begin position="140"/>
        <end position="151"/>
    </location>
</feature>
<reference evidence="3" key="1">
    <citation type="submission" date="2020-02" db="EMBL/GenBank/DDBJ databases">
        <authorList>
            <person name="Meier V. D."/>
        </authorList>
    </citation>
    <scope>NUCLEOTIDE SEQUENCE</scope>
    <source>
        <strain evidence="3">AVDCRST_MAG64</strain>
    </source>
</reference>
<accession>A0A6J4NIY1</accession>
<evidence type="ECO:0000256" key="1">
    <source>
        <dbReference type="SAM" id="MobiDB-lite"/>
    </source>
</evidence>
<gene>
    <name evidence="3" type="ORF">AVDCRST_MAG64-906</name>
</gene>
<organism evidence="3">
    <name type="scientific">uncultured Phycisphaerae bacterium</name>
    <dbReference type="NCBI Taxonomy" id="904963"/>
    <lineage>
        <taxon>Bacteria</taxon>
        <taxon>Pseudomonadati</taxon>
        <taxon>Planctomycetota</taxon>
        <taxon>Phycisphaerae</taxon>
        <taxon>environmental samples</taxon>
    </lineage>
</organism>
<sequence>YGLAAFGLKVPDSVPLDDWAPKLAGSPLRNSAALVATSAAAFLAAERGHNPKVRDIYDAMIYCSTCLSVGYADILPRTPAGKLIGTLLMTVGPALSARAVDGHAGATVSGRTQAVQEDILKTLQDILAKLDAQPANSLVSDREDASPKDRSSAPSENVDRAAGSDGQQ</sequence>
<name>A0A6J4NIY1_9BACT</name>
<protein>
    <recommendedName>
        <fullName evidence="2">Potassium channel domain-containing protein</fullName>
    </recommendedName>
</protein>
<dbReference type="InterPro" id="IPR013099">
    <property type="entry name" value="K_chnl_dom"/>
</dbReference>